<dbReference type="Proteomes" id="UP000322225">
    <property type="component" value="Chromosome 4"/>
</dbReference>
<reference evidence="2" key="2">
    <citation type="submission" date="2024-01" db="EMBL/GenBank/DDBJ databases">
        <title>Comparative genomics of Cryptococcus and Kwoniella reveals pathogenesis evolution and contrasting modes of karyotype evolution via chromosome fusion or intercentromeric recombination.</title>
        <authorList>
            <person name="Coelho M.A."/>
            <person name="David-Palma M."/>
            <person name="Shea T."/>
            <person name="Bowers K."/>
            <person name="McGinley-Smith S."/>
            <person name="Mohammad A.W."/>
            <person name="Gnirke A."/>
            <person name="Yurkov A.M."/>
            <person name="Nowrousian M."/>
            <person name="Sun S."/>
            <person name="Cuomo C.A."/>
            <person name="Heitman J."/>
        </authorList>
    </citation>
    <scope>NUCLEOTIDE SEQUENCE</scope>
    <source>
        <strain evidence="2">CBS 12478</strain>
    </source>
</reference>
<dbReference type="EMBL" id="CP144054">
    <property type="protein sequence ID" value="WWD17762.1"/>
    <property type="molecule type" value="Genomic_DNA"/>
</dbReference>
<gene>
    <name evidence="2" type="ORF">CI109_102203</name>
</gene>
<feature type="compositionally biased region" description="Low complexity" evidence="1">
    <location>
        <begin position="130"/>
        <end position="146"/>
    </location>
</feature>
<evidence type="ECO:0000256" key="1">
    <source>
        <dbReference type="SAM" id="MobiDB-lite"/>
    </source>
</evidence>
<feature type="region of interest" description="Disordered" evidence="1">
    <location>
        <begin position="101"/>
        <end position="162"/>
    </location>
</feature>
<name>A0AAJ8LH51_9TREE</name>
<dbReference type="KEGG" id="ksn:90829929"/>
<protein>
    <submittedName>
        <fullName evidence="2">Uncharacterized protein</fullName>
    </submittedName>
</protein>
<accession>A0AAJ8LH51</accession>
<evidence type="ECO:0000313" key="3">
    <source>
        <dbReference type="Proteomes" id="UP000322225"/>
    </source>
</evidence>
<organism evidence="2 3">
    <name type="scientific">Kwoniella shandongensis</name>
    <dbReference type="NCBI Taxonomy" id="1734106"/>
    <lineage>
        <taxon>Eukaryota</taxon>
        <taxon>Fungi</taxon>
        <taxon>Dikarya</taxon>
        <taxon>Basidiomycota</taxon>
        <taxon>Agaricomycotina</taxon>
        <taxon>Tremellomycetes</taxon>
        <taxon>Tremellales</taxon>
        <taxon>Cryptococcaceae</taxon>
        <taxon>Kwoniella</taxon>
    </lineage>
</organism>
<evidence type="ECO:0000313" key="2">
    <source>
        <dbReference type="EMBL" id="WWD17762.1"/>
    </source>
</evidence>
<dbReference type="RefSeq" id="XP_065823181.1">
    <property type="nucleotide sequence ID" value="XM_065967109.1"/>
</dbReference>
<dbReference type="AlphaFoldDB" id="A0AAJ8LH51"/>
<dbReference type="GeneID" id="90829929"/>
<keyword evidence="3" id="KW-1185">Reference proteome</keyword>
<proteinExistence type="predicted"/>
<feature type="compositionally biased region" description="Basic and acidic residues" evidence="1">
    <location>
        <begin position="111"/>
        <end position="128"/>
    </location>
</feature>
<sequence length="162" mass="17837">MARRTPIRFASASLGFIQSTPSSSTADLTSFAQQAAQRLRSQRSTKTKIERDVTVPRESIRSLGEADLATDLTMARSLEAYRRRSVAPMIPISSAVKENLPSFRRQRPRRIRGEPVDKRIKDSEESGERAATTDNTTATTTTTTTTSPTGHISARNVQLTGE</sequence>
<feature type="compositionally biased region" description="Polar residues" evidence="1">
    <location>
        <begin position="147"/>
        <end position="162"/>
    </location>
</feature>
<reference evidence="2" key="1">
    <citation type="submission" date="2017-08" db="EMBL/GenBank/DDBJ databases">
        <authorList>
            <person name="Cuomo C."/>
            <person name="Billmyre B."/>
            <person name="Heitman J."/>
        </authorList>
    </citation>
    <scope>NUCLEOTIDE SEQUENCE</scope>
    <source>
        <strain evidence="2">CBS 12478</strain>
    </source>
</reference>